<name>A0AAN9LUA6_CANGL</name>
<evidence type="ECO:0000256" key="1">
    <source>
        <dbReference type="SAM" id="Phobius"/>
    </source>
</evidence>
<keyword evidence="1" id="KW-1133">Transmembrane helix</keyword>
<gene>
    <name evidence="2" type="ORF">VNO77_21291</name>
</gene>
<keyword evidence="3" id="KW-1185">Reference proteome</keyword>
<comment type="caution">
    <text evidence="2">The sequence shown here is derived from an EMBL/GenBank/DDBJ whole genome shotgun (WGS) entry which is preliminary data.</text>
</comment>
<protein>
    <submittedName>
        <fullName evidence="2">Uncharacterized protein</fullName>
    </submittedName>
</protein>
<accession>A0AAN9LUA6</accession>
<evidence type="ECO:0000313" key="3">
    <source>
        <dbReference type="Proteomes" id="UP001367508"/>
    </source>
</evidence>
<feature type="transmembrane region" description="Helical" evidence="1">
    <location>
        <begin position="36"/>
        <end position="54"/>
    </location>
</feature>
<organism evidence="2 3">
    <name type="scientific">Canavalia gladiata</name>
    <name type="common">Sword bean</name>
    <name type="synonym">Dolichos gladiatus</name>
    <dbReference type="NCBI Taxonomy" id="3824"/>
    <lineage>
        <taxon>Eukaryota</taxon>
        <taxon>Viridiplantae</taxon>
        <taxon>Streptophyta</taxon>
        <taxon>Embryophyta</taxon>
        <taxon>Tracheophyta</taxon>
        <taxon>Spermatophyta</taxon>
        <taxon>Magnoliopsida</taxon>
        <taxon>eudicotyledons</taxon>
        <taxon>Gunneridae</taxon>
        <taxon>Pentapetalae</taxon>
        <taxon>rosids</taxon>
        <taxon>fabids</taxon>
        <taxon>Fabales</taxon>
        <taxon>Fabaceae</taxon>
        <taxon>Papilionoideae</taxon>
        <taxon>50 kb inversion clade</taxon>
        <taxon>NPAAA clade</taxon>
        <taxon>indigoferoid/millettioid clade</taxon>
        <taxon>Phaseoleae</taxon>
        <taxon>Canavalia</taxon>
    </lineage>
</organism>
<dbReference type="Proteomes" id="UP001367508">
    <property type="component" value="Unassembled WGS sequence"/>
</dbReference>
<evidence type="ECO:0000313" key="2">
    <source>
        <dbReference type="EMBL" id="KAK7340584.1"/>
    </source>
</evidence>
<sequence length="74" mass="8703">MSYDPLQATTVKYCYGSMSPCFLRPMFVKMDNDLKFVHYNYCLFLLLDFSYIIISSSKLVFFLSLQFSLPFPCL</sequence>
<dbReference type="AlphaFoldDB" id="A0AAN9LUA6"/>
<proteinExistence type="predicted"/>
<dbReference type="EMBL" id="JAYMYQ010000004">
    <property type="protein sequence ID" value="KAK7340584.1"/>
    <property type="molecule type" value="Genomic_DNA"/>
</dbReference>
<keyword evidence="1" id="KW-0472">Membrane</keyword>
<keyword evidence="1" id="KW-0812">Transmembrane</keyword>
<reference evidence="2 3" key="1">
    <citation type="submission" date="2024-01" db="EMBL/GenBank/DDBJ databases">
        <title>The genomes of 5 underutilized Papilionoideae crops provide insights into root nodulation and disease resistanc.</title>
        <authorList>
            <person name="Jiang F."/>
        </authorList>
    </citation>
    <scope>NUCLEOTIDE SEQUENCE [LARGE SCALE GENOMIC DNA]</scope>
    <source>
        <strain evidence="2">LVBAO_FW01</strain>
        <tissue evidence="2">Leaves</tissue>
    </source>
</reference>